<reference evidence="2 3" key="1">
    <citation type="submission" date="2017-07" db="EMBL/GenBank/DDBJ databases">
        <title>Genome sequencing and assembly of Paenibacillus rigui.</title>
        <authorList>
            <person name="Mayilraj S."/>
        </authorList>
    </citation>
    <scope>NUCLEOTIDE SEQUENCE [LARGE SCALE GENOMIC DNA]</scope>
    <source>
        <strain evidence="2 3">JCM 16352</strain>
    </source>
</reference>
<dbReference type="EMBL" id="NMQW01000038">
    <property type="protein sequence ID" value="OXM83783.1"/>
    <property type="molecule type" value="Genomic_DNA"/>
</dbReference>
<dbReference type="SUPFAM" id="SSF53649">
    <property type="entry name" value="Alkaline phosphatase-like"/>
    <property type="match status" value="1"/>
</dbReference>
<gene>
    <name evidence="2" type="ORF">CF651_23845</name>
</gene>
<dbReference type="InterPro" id="IPR000917">
    <property type="entry name" value="Sulfatase_N"/>
</dbReference>
<proteinExistence type="predicted"/>
<dbReference type="InterPro" id="IPR017850">
    <property type="entry name" value="Alkaline_phosphatase_core_sf"/>
</dbReference>
<sequence>MRKGDRCRRGADAGGSERMKIIMISLDTLRADRLGCYGYGKPTSPYMDRIASEGVLMERAYAADIPTEVAHSAIFTGKIGLTSGIVSHGSELSYLPKSVEWLPSMLKAAGFTTCAVDNLYNLKEWFARGYRYYLNPSGKKRWIDGRTVNDLAIPWIREHKEEDFFLFLHYWDAHTPYLPPEKYVAPFYEKDKDPYQPGGRSMDRAYEHPAYPFFKHHHYRQLGPVTDTAYMNALYDAEIRYLDDLLQELDTTLVELGIQEETLIVLFGDHGESLTEHNIYWDHCGLYEPTVHVPLLMRWPGRIPAGRRVSGFVQHVDLLPTVLEAAMAGGARLDPSALLQVPDGIDGQSLWPSVRGEADGTWEEVYLSECAWQAARAIRTDRYKLIRYYDPGPFQRPVTELFDLEQDPEELVNIADQETALAEALENKLTAFVARKLNGRADPMMRQLHEAQLPFRRRIEAILGTVGLTWDSWIANPQRERYDALERERAGYGK</sequence>
<evidence type="ECO:0000313" key="2">
    <source>
        <dbReference type="EMBL" id="OXM83783.1"/>
    </source>
</evidence>
<name>A0A229UK65_9BACL</name>
<dbReference type="Gene3D" id="3.40.720.10">
    <property type="entry name" value="Alkaline Phosphatase, subunit A"/>
    <property type="match status" value="1"/>
</dbReference>
<organism evidence="2 3">
    <name type="scientific">Paenibacillus rigui</name>
    <dbReference type="NCBI Taxonomy" id="554312"/>
    <lineage>
        <taxon>Bacteria</taxon>
        <taxon>Bacillati</taxon>
        <taxon>Bacillota</taxon>
        <taxon>Bacilli</taxon>
        <taxon>Bacillales</taxon>
        <taxon>Paenibacillaceae</taxon>
        <taxon>Paenibacillus</taxon>
    </lineage>
</organism>
<dbReference type="InterPro" id="IPR052701">
    <property type="entry name" value="GAG_Ulvan_Degrading_Sulfatases"/>
</dbReference>
<feature type="domain" description="Sulfatase N-terminal" evidence="1">
    <location>
        <begin position="21"/>
        <end position="326"/>
    </location>
</feature>
<dbReference type="CDD" id="cd16148">
    <property type="entry name" value="sulfatase_like"/>
    <property type="match status" value="1"/>
</dbReference>
<dbReference type="PANTHER" id="PTHR43751:SF1">
    <property type="entry name" value="SULFATASE ATSG-RELATED"/>
    <property type="match status" value="1"/>
</dbReference>
<dbReference type="PANTHER" id="PTHR43751">
    <property type="entry name" value="SULFATASE"/>
    <property type="match status" value="1"/>
</dbReference>
<protein>
    <submittedName>
        <fullName evidence="2">Sulfatase</fullName>
    </submittedName>
</protein>
<dbReference type="Proteomes" id="UP000215509">
    <property type="component" value="Unassembled WGS sequence"/>
</dbReference>
<dbReference type="OrthoDB" id="9762324at2"/>
<dbReference type="AlphaFoldDB" id="A0A229UK65"/>
<accession>A0A229UK65</accession>
<dbReference type="Pfam" id="PF00884">
    <property type="entry name" value="Sulfatase"/>
    <property type="match status" value="1"/>
</dbReference>
<keyword evidence="3" id="KW-1185">Reference proteome</keyword>
<comment type="caution">
    <text evidence="2">The sequence shown here is derived from an EMBL/GenBank/DDBJ whole genome shotgun (WGS) entry which is preliminary data.</text>
</comment>
<evidence type="ECO:0000313" key="3">
    <source>
        <dbReference type="Proteomes" id="UP000215509"/>
    </source>
</evidence>
<evidence type="ECO:0000259" key="1">
    <source>
        <dbReference type="Pfam" id="PF00884"/>
    </source>
</evidence>